<reference evidence="1 2" key="1">
    <citation type="submission" date="2011-08" db="EMBL/GenBank/DDBJ databases">
        <authorList>
            <person name="Weinstock G."/>
            <person name="Sodergren E."/>
            <person name="Clifton S."/>
            <person name="Fulton L."/>
            <person name="Fulton B."/>
            <person name="Courtney L."/>
            <person name="Fronick C."/>
            <person name="Harrison M."/>
            <person name="Strong C."/>
            <person name="Farmer C."/>
            <person name="Delahaunty K."/>
            <person name="Markovic C."/>
            <person name="Hall O."/>
            <person name="Minx P."/>
            <person name="Tomlinson C."/>
            <person name="Mitreva M."/>
            <person name="Hou S."/>
            <person name="Chen J."/>
            <person name="Wollam A."/>
            <person name="Pepin K.H."/>
            <person name="Johnson M."/>
            <person name="Bhonagiri V."/>
            <person name="Zhang X."/>
            <person name="Suruliraj S."/>
            <person name="Warren W."/>
            <person name="Chinwalla A."/>
            <person name="Mardis E.R."/>
            <person name="Wilson R.K."/>
        </authorList>
    </citation>
    <scope>NUCLEOTIDE SEQUENCE [LARGE SCALE GENOMIC DNA]</scope>
    <source>
        <strain evidence="1 2">DP7</strain>
    </source>
</reference>
<accession>G9XT61</accession>
<evidence type="ECO:0000313" key="2">
    <source>
        <dbReference type="Proteomes" id="UP000004416"/>
    </source>
</evidence>
<dbReference type="Proteomes" id="UP000004416">
    <property type="component" value="Unassembled WGS sequence"/>
</dbReference>
<protein>
    <submittedName>
        <fullName evidence="1">Uncharacterized protein</fullName>
    </submittedName>
</protein>
<dbReference type="EMBL" id="AFZX01000106">
    <property type="protein sequence ID" value="EHL05238.1"/>
    <property type="molecule type" value="Genomic_DNA"/>
</dbReference>
<gene>
    <name evidence="1" type="ORF">HMPREF0322_04167</name>
</gene>
<name>G9XT61_DESHA</name>
<sequence>MFYSRFTFPASSNKNIVYMVKNAAISQIVTLFPELRCNSREFSRLIETDKALIG</sequence>
<evidence type="ECO:0000313" key="1">
    <source>
        <dbReference type="EMBL" id="EHL05238.1"/>
    </source>
</evidence>
<dbReference type="AlphaFoldDB" id="G9XT61"/>
<proteinExistence type="predicted"/>
<dbReference type="HOGENOM" id="CLU_3042712_0_0_9"/>
<organism evidence="1 2">
    <name type="scientific">Desulfitobacterium hafniense DP7</name>
    <dbReference type="NCBI Taxonomy" id="537010"/>
    <lineage>
        <taxon>Bacteria</taxon>
        <taxon>Bacillati</taxon>
        <taxon>Bacillota</taxon>
        <taxon>Clostridia</taxon>
        <taxon>Eubacteriales</taxon>
        <taxon>Desulfitobacteriaceae</taxon>
        <taxon>Desulfitobacterium</taxon>
    </lineage>
</organism>
<comment type="caution">
    <text evidence="1">The sequence shown here is derived from an EMBL/GenBank/DDBJ whole genome shotgun (WGS) entry which is preliminary data.</text>
</comment>